<accession>A0ABN8WQW2</accession>
<evidence type="ECO:0000256" key="5">
    <source>
        <dbReference type="ARBA" id="ARBA00022512"/>
    </source>
</evidence>
<evidence type="ECO:0000313" key="13">
    <source>
        <dbReference type="EMBL" id="CAI4059747.1"/>
    </source>
</evidence>
<feature type="chain" id="PRO_5046890202" evidence="12">
    <location>
        <begin position="22"/>
        <end position="436"/>
    </location>
</feature>
<comment type="subcellular location">
    <subcellularLocation>
        <location evidence="2">Cell membrane</location>
        <topology evidence="2">Lipid-anchor</topology>
        <topology evidence="2">GPI-anchor</topology>
    </subcellularLocation>
    <subcellularLocation>
        <location evidence="1">Secreted</location>
        <location evidence="1">Cell wall</location>
    </subcellularLocation>
</comment>
<evidence type="ECO:0000256" key="6">
    <source>
        <dbReference type="ARBA" id="ARBA00022525"/>
    </source>
</evidence>
<evidence type="ECO:0000256" key="4">
    <source>
        <dbReference type="ARBA" id="ARBA00022475"/>
    </source>
</evidence>
<evidence type="ECO:0000256" key="11">
    <source>
        <dbReference type="SAM" id="MobiDB-lite"/>
    </source>
</evidence>
<protein>
    <submittedName>
        <fullName evidence="13">Uncharacterized protein</fullName>
    </submittedName>
</protein>
<feature type="region of interest" description="Disordered" evidence="11">
    <location>
        <begin position="372"/>
        <end position="414"/>
    </location>
</feature>
<dbReference type="InterPro" id="IPR051648">
    <property type="entry name" value="CWI-Assembly_Regulator"/>
</dbReference>
<keyword evidence="6" id="KW-0964">Secreted</keyword>
<evidence type="ECO:0000256" key="9">
    <source>
        <dbReference type="ARBA" id="ARBA00023180"/>
    </source>
</evidence>
<gene>
    <name evidence="13" type="primary">SUVZ04G2910</name>
    <name evidence="13" type="ORF">SUVZ_04G2910</name>
</gene>
<keyword evidence="8 12" id="KW-0732">Signal</keyword>
<evidence type="ECO:0000256" key="2">
    <source>
        <dbReference type="ARBA" id="ARBA00004609"/>
    </source>
</evidence>
<dbReference type="Gene3D" id="3.80.20.20">
    <property type="entry name" value="Receptor L-domain"/>
    <property type="match status" value="2"/>
</dbReference>
<evidence type="ECO:0000256" key="8">
    <source>
        <dbReference type="ARBA" id="ARBA00022729"/>
    </source>
</evidence>
<evidence type="ECO:0000256" key="3">
    <source>
        <dbReference type="ARBA" id="ARBA00005798"/>
    </source>
</evidence>
<dbReference type="SUPFAM" id="SSF52058">
    <property type="entry name" value="L domain-like"/>
    <property type="match status" value="2"/>
</dbReference>
<keyword evidence="5" id="KW-0134">Cell wall</keyword>
<evidence type="ECO:0000313" key="14">
    <source>
        <dbReference type="Proteomes" id="UP001162085"/>
    </source>
</evidence>
<reference evidence="13" key="1">
    <citation type="submission" date="2022-10" db="EMBL/GenBank/DDBJ databases">
        <authorList>
            <person name="Byrne P K."/>
        </authorList>
    </citation>
    <scope>NUCLEOTIDE SEQUENCE</scope>
    <source>
        <strain evidence="13">ZP964</strain>
    </source>
</reference>
<dbReference type="PANTHER" id="PTHR31018">
    <property type="entry name" value="SPORULATION-SPECIFIC PROTEIN-RELATED"/>
    <property type="match status" value="1"/>
</dbReference>
<comment type="similarity">
    <text evidence="3">Belongs to the SPS2 family.</text>
</comment>
<evidence type="ECO:0000256" key="10">
    <source>
        <dbReference type="ARBA" id="ARBA00023288"/>
    </source>
</evidence>
<keyword evidence="4" id="KW-1003">Cell membrane</keyword>
<dbReference type="PANTHER" id="PTHR31018:SF3">
    <property type="entry name" value="RECEPTOR PROTEIN-TYROSINE KINASE"/>
    <property type="match status" value="1"/>
</dbReference>
<organism evidence="13 14">
    <name type="scientific">Saccharomyces uvarum</name>
    <name type="common">Yeast</name>
    <name type="synonym">Saccharomyces bayanus var. uvarum</name>
    <dbReference type="NCBI Taxonomy" id="230603"/>
    <lineage>
        <taxon>Eukaryota</taxon>
        <taxon>Fungi</taxon>
        <taxon>Dikarya</taxon>
        <taxon>Ascomycota</taxon>
        <taxon>Saccharomycotina</taxon>
        <taxon>Saccharomycetes</taxon>
        <taxon>Saccharomycetales</taxon>
        <taxon>Saccharomycetaceae</taxon>
        <taxon>Saccharomyces</taxon>
    </lineage>
</organism>
<keyword evidence="14" id="KW-1185">Reference proteome</keyword>
<dbReference type="EMBL" id="OX365931">
    <property type="protein sequence ID" value="CAI4059747.1"/>
    <property type="molecule type" value="Genomic_DNA"/>
</dbReference>
<name>A0ABN8WQW2_SACUV</name>
<evidence type="ECO:0000256" key="7">
    <source>
        <dbReference type="ARBA" id="ARBA00022622"/>
    </source>
</evidence>
<dbReference type="InterPro" id="IPR036941">
    <property type="entry name" value="Rcpt_L-dom_sf"/>
</dbReference>
<feature type="signal peptide" evidence="12">
    <location>
        <begin position="1"/>
        <end position="21"/>
    </location>
</feature>
<keyword evidence="10" id="KW-0449">Lipoprotein</keyword>
<keyword evidence="7" id="KW-0472">Membrane</keyword>
<evidence type="ECO:0000256" key="12">
    <source>
        <dbReference type="SAM" id="SignalP"/>
    </source>
</evidence>
<dbReference type="Proteomes" id="UP001162085">
    <property type="component" value="Chromosome 4"/>
</dbReference>
<sequence length="436" mass="44215">MQFKNALTVTALLGASALAASSSSSTPSSSSSSSPSSIASSCSIGTTATATAQADLDKISGCSTIVGNLTITGSLGSAALASVKEIDGSLTIYNATSLSSFSADSVKKITGDLNLQELTILTSASFGSLQEVDSINLVTLPAISTFSTDLQTANNIYVSDTALESVEGFATLKNVNTFNINNNRYLTTFQSSLESVSDSLQFSSNGDNTTLAFDDLVWANNITLRDVTSISFGSLQTVNASLGFINNTLPALNLTQLAKVGQSLSIVSNDELSKVAFTNLTSIGGGFIIANNTQLKTIDGFSKVQTVGGAIEVTGNFTTLDLSSLKSVRGGADFESSASNFSCDALKKLQSNGAIQGDSFVCKNGATSTSVKLSSTSSGSSKSSATSSASSSGDSSNAQANVSSTASSSKSKGAAPELVPATSFMGIFAAVAVALL</sequence>
<keyword evidence="9" id="KW-0325">Glycoprotein</keyword>
<proteinExistence type="inferred from homology"/>
<keyword evidence="7" id="KW-0336">GPI-anchor</keyword>
<evidence type="ECO:0000256" key="1">
    <source>
        <dbReference type="ARBA" id="ARBA00004191"/>
    </source>
</evidence>